<gene>
    <name evidence="8" type="ORF">QMQ05_04385</name>
</gene>
<dbReference type="InterPro" id="IPR002129">
    <property type="entry name" value="PyrdxlP-dep_de-COase"/>
</dbReference>
<dbReference type="GO" id="GO:0004058">
    <property type="term" value="F:aromatic-L-amino-acid decarboxylase activity"/>
    <property type="evidence" value="ECO:0007669"/>
    <property type="project" value="UniProtKB-ARBA"/>
</dbReference>
<dbReference type="PANTHER" id="PTHR45677">
    <property type="entry name" value="GLUTAMATE DECARBOXYLASE-RELATED"/>
    <property type="match status" value="1"/>
</dbReference>
<evidence type="ECO:0000256" key="1">
    <source>
        <dbReference type="ARBA" id="ARBA00001933"/>
    </source>
</evidence>
<dbReference type="PANTHER" id="PTHR45677:SF8">
    <property type="entry name" value="CYSTEINE SULFINIC ACID DECARBOXYLASE"/>
    <property type="match status" value="1"/>
</dbReference>
<dbReference type="EMBL" id="CP125942">
    <property type="protein sequence ID" value="XAO46775.1"/>
    <property type="molecule type" value="Genomic_DNA"/>
</dbReference>
<dbReference type="GO" id="GO:0005737">
    <property type="term" value="C:cytoplasm"/>
    <property type="evidence" value="ECO:0007669"/>
    <property type="project" value="TreeGrafter"/>
</dbReference>
<dbReference type="AlphaFoldDB" id="A0AAU6WGF9"/>
<dbReference type="SUPFAM" id="SSF53383">
    <property type="entry name" value="PLP-dependent transferases"/>
    <property type="match status" value="1"/>
</dbReference>
<evidence type="ECO:0000313" key="9">
    <source>
        <dbReference type="Proteomes" id="UP001486888"/>
    </source>
</evidence>
<dbReference type="Gene3D" id="3.40.640.10">
    <property type="entry name" value="Type I PLP-dependent aspartate aminotransferase-like (Major domain)"/>
    <property type="match status" value="1"/>
</dbReference>
<evidence type="ECO:0000256" key="5">
    <source>
        <dbReference type="ARBA" id="ARBA00023239"/>
    </source>
</evidence>
<keyword evidence="8" id="KW-0032">Aminotransferase</keyword>
<dbReference type="GO" id="GO:0008483">
    <property type="term" value="F:transaminase activity"/>
    <property type="evidence" value="ECO:0007669"/>
    <property type="project" value="UniProtKB-KW"/>
</dbReference>
<proteinExistence type="inferred from homology"/>
<evidence type="ECO:0000256" key="3">
    <source>
        <dbReference type="ARBA" id="ARBA00022793"/>
    </source>
</evidence>
<comment type="similarity">
    <text evidence="2 7">Belongs to the group II decarboxylase family.</text>
</comment>
<keyword evidence="4 6" id="KW-0663">Pyridoxal phosphate</keyword>
<dbReference type="KEGG" id="gey:QMQ05_04385"/>
<name>A0AAU6WGF9_9MICC</name>
<evidence type="ECO:0000256" key="7">
    <source>
        <dbReference type="RuleBase" id="RU000382"/>
    </source>
</evidence>
<sequence>MLLGASLPTLQIPDVPLPLYDDALLCADTAEAFEEASHRAVSLVGEKFATVSAPTTGPTPQQMADRINHVNLRSPLGTMDQSFNELNDLYVKDAVYFHDTKYAAHLNCPVAIPAVVAENFVTTINTSMDTFDQSAGATLIERKLISFTAELIGFDPQNADGIFTSGGTQSNLQAMLIARNTATAKLEGSLPERLAKLRIYCSEDAHFSIRNAAMLLGLGYEAAVAIPTDAQHRMDAQALRNRLSQDVNEGLVPMAISATSGTTDFGAIDPLVQLREIASEVGAWFHVDAAYGCGLLVSNRHRHRLDGIEQADSVTVDYHKSFFQPIGSSALIVRASSSFESIAHYAEYLNPAAEAAETPNQVSKSLQTTRRFDALKLWVTLRTLGASRLGEMFDQVIALAEDAQQEVAMRAQLHLVADVQLSTLVFSFEDPEHPLELAEHNALANQIRQRLYSSGEAMIAATTVAGKRLLKLTLLNPNTTLADISEILDAICRIGTEILAERTTGDK</sequence>
<keyword evidence="3" id="KW-0210">Decarboxylase</keyword>
<reference evidence="8 9" key="1">
    <citation type="submission" date="2023-05" db="EMBL/GenBank/DDBJ databases">
        <title>Glutamicibacter sp. B1, complete genome.</title>
        <authorList>
            <person name="Long Y.H."/>
            <person name="Fang T."/>
            <person name="Li X.Y."/>
        </authorList>
    </citation>
    <scope>NUCLEOTIDE SEQUENCE [LARGE SCALE GENOMIC DNA]</scope>
    <source>
        <strain evidence="8 9">B1</strain>
    </source>
</reference>
<evidence type="ECO:0000256" key="2">
    <source>
        <dbReference type="ARBA" id="ARBA00009533"/>
    </source>
</evidence>
<dbReference type="InterPro" id="IPR015424">
    <property type="entry name" value="PyrdxlP-dep_Trfase"/>
</dbReference>
<protein>
    <submittedName>
        <fullName evidence="8">Aspartate aminotransferase family protein</fullName>
    </submittedName>
</protein>
<organism evidence="8 9">
    <name type="scientific">Glutamicibacter ectropisis</name>
    <dbReference type="NCBI Taxonomy" id="3046593"/>
    <lineage>
        <taxon>Bacteria</taxon>
        <taxon>Bacillati</taxon>
        <taxon>Actinomycetota</taxon>
        <taxon>Actinomycetes</taxon>
        <taxon>Micrococcales</taxon>
        <taxon>Micrococcaceae</taxon>
        <taxon>Glutamicibacter</taxon>
    </lineage>
</organism>
<feature type="modified residue" description="N6-(pyridoxal phosphate)lysine" evidence="6">
    <location>
        <position position="320"/>
    </location>
</feature>
<dbReference type="Gene3D" id="1.20.1650.10">
    <property type="entry name" value="PLP-dependent transferases"/>
    <property type="match status" value="1"/>
</dbReference>
<dbReference type="RefSeq" id="WP_345473342.1">
    <property type="nucleotide sequence ID" value="NZ_CP125942.1"/>
</dbReference>
<evidence type="ECO:0000313" key="8">
    <source>
        <dbReference type="EMBL" id="XAO46775.1"/>
    </source>
</evidence>
<dbReference type="GO" id="GO:0030170">
    <property type="term" value="F:pyridoxal phosphate binding"/>
    <property type="evidence" value="ECO:0007669"/>
    <property type="project" value="InterPro"/>
</dbReference>
<dbReference type="GO" id="GO:0019752">
    <property type="term" value="P:carboxylic acid metabolic process"/>
    <property type="evidence" value="ECO:0007669"/>
    <property type="project" value="InterPro"/>
</dbReference>
<keyword evidence="5 7" id="KW-0456">Lyase</keyword>
<evidence type="ECO:0000256" key="4">
    <source>
        <dbReference type="ARBA" id="ARBA00022898"/>
    </source>
</evidence>
<dbReference type="InterPro" id="IPR015422">
    <property type="entry name" value="PyrdxlP-dep_Trfase_small"/>
</dbReference>
<dbReference type="InterPro" id="IPR015421">
    <property type="entry name" value="PyrdxlP-dep_Trfase_major"/>
</dbReference>
<dbReference type="Proteomes" id="UP001486888">
    <property type="component" value="Chromosome"/>
</dbReference>
<comment type="cofactor">
    <cofactor evidence="1 6 7">
        <name>pyridoxal 5'-phosphate</name>
        <dbReference type="ChEBI" id="CHEBI:597326"/>
    </cofactor>
</comment>
<dbReference type="Pfam" id="PF00282">
    <property type="entry name" value="Pyridoxal_deC"/>
    <property type="match status" value="1"/>
</dbReference>
<keyword evidence="9" id="KW-1185">Reference proteome</keyword>
<accession>A0AAU6WGF9</accession>
<dbReference type="CDD" id="cd06450">
    <property type="entry name" value="DOPA_deC_like"/>
    <property type="match status" value="1"/>
</dbReference>
<dbReference type="Gene3D" id="3.90.1150.10">
    <property type="entry name" value="Aspartate Aminotransferase, domain 1"/>
    <property type="match status" value="1"/>
</dbReference>
<evidence type="ECO:0000256" key="6">
    <source>
        <dbReference type="PIRSR" id="PIRSR602129-50"/>
    </source>
</evidence>
<keyword evidence="8" id="KW-0808">Transferase</keyword>